<comment type="caution">
    <text evidence="1">The sequence shown here is derived from an EMBL/GenBank/DDBJ whole genome shotgun (WGS) entry which is preliminary data.</text>
</comment>
<gene>
    <name evidence="1" type="ORF">BBK14_24340</name>
</gene>
<sequence>MKRRDSWTRIDPTDLTPGDIITETKDSKVLILVDRIQVFPDYWKPYAIVHGNAVGTGKRVTLRLENPVPLHRARNLDRYQETA</sequence>
<protein>
    <submittedName>
        <fullName evidence="1">Uncharacterized protein</fullName>
    </submittedName>
</protein>
<evidence type="ECO:0000313" key="1">
    <source>
        <dbReference type="EMBL" id="OHV23254.1"/>
    </source>
</evidence>
<reference evidence="2" key="1">
    <citation type="submission" date="2016-07" db="EMBL/GenBank/DDBJ databases">
        <title>Frankia sp. NRRL B-16219 Genome sequencing.</title>
        <authorList>
            <person name="Ghodhbane-Gtari F."/>
            <person name="Swanson E."/>
            <person name="Gueddou A."/>
            <person name="Louati M."/>
            <person name="Nouioui I."/>
            <person name="Hezbri K."/>
            <person name="Abebe-Akele F."/>
            <person name="Simpson S."/>
            <person name="Morris K."/>
            <person name="Thomas K."/>
            <person name="Gtari M."/>
            <person name="Tisa L.S."/>
        </authorList>
    </citation>
    <scope>NUCLEOTIDE SEQUENCE [LARGE SCALE GENOMIC DNA]</scope>
    <source>
        <strain evidence="2">NRRL B-16219</strain>
    </source>
</reference>
<dbReference type="AlphaFoldDB" id="A0A1S1PTH0"/>
<evidence type="ECO:0000313" key="2">
    <source>
        <dbReference type="Proteomes" id="UP000179769"/>
    </source>
</evidence>
<organism evidence="1 2">
    <name type="scientific">Parafrankia soli</name>
    <dbReference type="NCBI Taxonomy" id="2599596"/>
    <lineage>
        <taxon>Bacteria</taxon>
        <taxon>Bacillati</taxon>
        <taxon>Actinomycetota</taxon>
        <taxon>Actinomycetes</taxon>
        <taxon>Frankiales</taxon>
        <taxon>Frankiaceae</taxon>
        <taxon>Parafrankia</taxon>
    </lineage>
</organism>
<dbReference type="RefSeq" id="WP_071065852.1">
    <property type="nucleotide sequence ID" value="NZ_MAXA01000240.1"/>
</dbReference>
<name>A0A1S1PTH0_9ACTN</name>
<proteinExistence type="predicted"/>
<keyword evidence="2" id="KW-1185">Reference proteome</keyword>
<accession>A0A1S1PTH0</accession>
<dbReference type="Proteomes" id="UP000179769">
    <property type="component" value="Unassembled WGS sequence"/>
</dbReference>
<dbReference type="EMBL" id="MAXA01000240">
    <property type="protein sequence ID" value="OHV23254.1"/>
    <property type="molecule type" value="Genomic_DNA"/>
</dbReference>